<dbReference type="Pfam" id="PF00990">
    <property type="entry name" value="GGDEF"/>
    <property type="match status" value="1"/>
</dbReference>
<evidence type="ECO:0000313" key="5">
    <source>
        <dbReference type="Proteomes" id="UP001597362"/>
    </source>
</evidence>
<keyword evidence="1" id="KW-0812">Transmembrane</keyword>
<dbReference type="InterPro" id="IPR000160">
    <property type="entry name" value="GGDEF_dom"/>
</dbReference>
<dbReference type="EMBL" id="JBHUHO010000008">
    <property type="protein sequence ID" value="MFD2114725.1"/>
    <property type="molecule type" value="Genomic_DNA"/>
</dbReference>
<dbReference type="SMART" id="SM00052">
    <property type="entry name" value="EAL"/>
    <property type="match status" value="1"/>
</dbReference>
<dbReference type="Gene3D" id="3.30.70.270">
    <property type="match status" value="1"/>
</dbReference>
<evidence type="ECO:0000259" key="2">
    <source>
        <dbReference type="PROSITE" id="PS50883"/>
    </source>
</evidence>
<dbReference type="PANTHER" id="PTHR44757">
    <property type="entry name" value="DIGUANYLATE CYCLASE DGCP"/>
    <property type="match status" value="1"/>
</dbReference>
<dbReference type="InterPro" id="IPR035919">
    <property type="entry name" value="EAL_sf"/>
</dbReference>
<feature type="domain" description="GGDEF" evidence="3">
    <location>
        <begin position="278"/>
        <end position="410"/>
    </location>
</feature>
<dbReference type="PROSITE" id="PS50883">
    <property type="entry name" value="EAL"/>
    <property type="match status" value="1"/>
</dbReference>
<name>A0ABW4YG86_9BACL</name>
<feature type="transmembrane region" description="Helical" evidence="1">
    <location>
        <begin position="216"/>
        <end position="242"/>
    </location>
</feature>
<evidence type="ECO:0000259" key="3">
    <source>
        <dbReference type="PROSITE" id="PS50887"/>
    </source>
</evidence>
<dbReference type="Proteomes" id="UP001597362">
    <property type="component" value="Unassembled WGS sequence"/>
</dbReference>
<keyword evidence="5" id="KW-1185">Reference proteome</keyword>
<gene>
    <name evidence="4" type="ORF">ACFSJH_03050</name>
</gene>
<feature type="transmembrane region" description="Helical" evidence="1">
    <location>
        <begin position="111"/>
        <end position="129"/>
    </location>
</feature>
<proteinExistence type="predicted"/>
<feature type="domain" description="EAL" evidence="2">
    <location>
        <begin position="419"/>
        <end position="672"/>
    </location>
</feature>
<dbReference type="RefSeq" id="WP_377769741.1">
    <property type="nucleotide sequence ID" value="NZ_JBHUHO010000008.1"/>
</dbReference>
<dbReference type="CDD" id="cd01949">
    <property type="entry name" value="GGDEF"/>
    <property type="match status" value="1"/>
</dbReference>
<evidence type="ECO:0000313" key="4">
    <source>
        <dbReference type="EMBL" id="MFD2114725.1"/>
    </source>
</evidence>
<feature type="transmembrane region" description="Helical" evidence="1">
    <location>
        <begin position="49"/>
        <end position="73"/>
    </location>
</feature>
<dbReference type="CDD" id="cd01948">
    <property type="entry name" value="EAL"/>
    <property type="match status" value="1"/>
</dbReference>
<dbReference type="SUPFAM" id="SSF141868">
    <property type="entry name" value="EAL domain-like"/>
    <property type="match status" value="1"/>
</dbReference>
<dbReference type="PANTHER" id="PTHR44757:SF2">
    <property type="entry name" value="BIOFILM ARCHITECTURE MAINTENANCE PROTEIN MBAA"/>
    <property type="match status" value="1"/>
</dbReference>
<dbReference type="PROSITE" id="PS50887">
    <property type="entry name" value="GGDEF"/>
    <property type="match status" value="1"/>
</dbReference>
<dbReference type="InterPro" id="IPR043128">
    <property type="entry name" value="Rev_trsase/Diguanyl_cyclase"/>
</dbReference>
<reference evidence="5" key="1">
    <citation type="journal article" date="2019" name="Int. J. Syst. Evol. Microbiol.">
        <title>The Global Catalogue of Microorganisms (GCM) 10K type strain sequencing project: providing services to taxonomists for standard genome sequencing and annotation.</title>
        <authorList>
            <consortium name="The Broad Institute Genomics Platform"/>
            <consortium name="The Broad Institute Genome Sequencing Center for Infectious Disease"/>
            <person name="Wu L."/>
            <person name="Ma J."/>
        </authorList>
    </citation>
    <scope>NUCLEOTIDE SEQUENCE [LARGE SCALE GENOMIC DNA]</scope>
    <source>
        <strain evidence="5">GH52</strain>
    </source>
</reference>
<feature type="transmembrane region" description="Helical" evidence="1">
    <location>
        <begin position="141"/>
        <end position="165"/>
    </location>
</feature>
<organism evidence="4 5">
    <name type="scientific">Paenibacillus yanchengensis</name>
    <dbReference type="NCBI Taxonomy" id="2035833"/>
    <lineage>
        <taxon>Bacteria</taxon>
        <taxon>Bacillati</taxon>
        <taxon>Bacillota</taxon>
        <taxon>Bacilli</taxon>
        <taxon>Bacillales</taxon>
        <taxon>Paenibacillaceae</taxon>
        <taxon>Paenibacillus</taxon>
    </lineage>
</organism>
<comment type="caution">
    <text evidence="4">The sequence shown here is derived from an EMBL/GenBank/DDBJ whole genome shotgun (WGS) entry which is preliminary data.</text>
</comment>
<sequence>MLTVNGNIVYFLILLSALVAFGTSYMTVFSWIRITALDRMTSLKKKHGLLWLISILLCTSFWAVSFLTSTIYILPLNAVINGMTIVTIMMSLGATYLALRIVVTISLKRMITWMASAVLSCIILMANIFSQTLITNIDFNWWQIISLFVASVLTTIVIKGAIQLVLCSMQQHKRTLYWRETMLISLAQLIIPYTLLGENALSFDYSPYAVTLVEQYKLISMLQLTVTIVVVIILINVMYILLLEKQSLKEMAHSDPLTGLPNRHALNHYIEQKYAQNNRFALLFLDLDQFKWINDTLGHDIGDLLIQEVGHRIRLTITQKSEIFRFGGDEFLIVTDTYEREQAEQLAERLLDAIRLPFHLNNNELYVTGSIGISYSPTHGNTMQKLLKTADTALYYAKDLGKNQYCSYDDELNKKLMRKMEIEKGLCAAYLYQQIELHYQPKWNALTNRPVGFEALLRWTHQGLGAISPLEFIPMAEKTGLIVPLTKWVLERACEDCVDWNRKADTNYSVSVNISYKVIESRNLYAMVNQALDKYGLAPHLLELEVNELAMMQDGRGTVEQLKQLQQLGVKITMDNFGAGYTFFGSLDHVPFHTLKIDRKYIGNLQSPSKQAIVNSLVTLSQQLNLQIIAGGVENERQLQFLQQAGCHIMQGYYFQHPISRKELYVWLDQIA</sequence>
<accession>A0ABW4YG86</accession>
<dbReference type="NCBIfam" id="TIGR00254">
    <property type="entry name" value="GGDEF"/>
    <property type="match status" value="1"/>
</dbReference>
<evidence type="ECO:0000256" key="1">
    <source>
        <dbReference type="SAM" id="Phobius"/>
    </source>
</evidence>
<feature type="transmembrane region" description="Helical" evidence="1">
    <location>
        <begin position="79"/>
        <end position="99"/>
    </location>
</feature>
<keyword evidence="1" id="KW-0472">Membrane</keyword>
<dbReference type="InterPro" id="IPR029787">
    <property type="entry name" value="Nucleotide_cyclase"/>
</dbReference>
<dbReference type="Pfam" id="PF00563">
    <property type="entry name" value="EAL"/>
    <property type="match status" value="1"/>
</dbReference>
<protein>
    <submittedName>
        <fullName evidence="4">Bifunctional diguanylate cyclase/phosphodiesterase</fullName>
    </submittedName>
</protein>
<keyword evidence="1" id="KW-1133">Transmembrane helix</keyword>
<feature type="transmembrane region" description="Helical" evidence="1">
    <location>
        <begin position="6"/>
        <end position="28"/>
    </location>
</feature>
<dbReference type="InterPro" id="IPR001633">
    <property type="entry name" value="EAL_dom"/>
</dbReference>
<dbReference type="SUPFAM" id="SSF55073">
    <property type="entry name" value="Nucleotide cyclase"/>
    <property type="match status" value="1"/>
</dbReference>
<dbReference type="Gene3D" id="3.20.20.450">
    <property type="entry name" value="EAL domain"/>
    <property type="match status" value="1"/>
</dbReference>
<dbReference type="SMART" id="SM00267">
    <property type="entry name" value="GGDEF"/>
    <property type="match status" value="1"/>
</dbReference>
<dbReference type="InterPro" id="IPR052155">
    <property type="entry name" value="Biofilm_reg_signaling"/>
</dbReference>